<dbReference type="PANTHER" id="PTHR32141">
    <property type="match status" value="1"/>
</dbReference>
<dbReference type="InterPro" id="IPR001810">
    <property type="entry name" value="F-box_dom"/>
</dbReference>
<accession>A0AAD8R4A6</accession>
<dbReference type="Gene3D" id="1.20.1280.50">
    <property type="match status" value="1"/>
</dbReference>
<sequence length="762" mass="85974">MATMAAAAAPSADRLSHLPEDILTHILSFAPSREAARATALSRRWRPALWLNTRAVNVDYRSYAAAGDRRRAVDDADHAYAFLCSRGLVPKKLSILMPDDAIVCVAGTDEEDEDETVEDVGRLDEDEDEDETEEDADGVEEDPRLEWLNNGGLPRCTLPFAVLRVLELTGYNLKPYSDPRRKLAFPRLEAMRLRRCRTELATLQHMLAASPRLADVRLEALSFVDYHDVYWLSCVAATVFVMENCSVLCEDILRYRGCNIKLDAPRLLHFRYAHDTAFDDYYTSFSGWSVPKQLEKVHVEIHSAVSGAVRLWRSILSGVSHVRRALKLTTYSIADLDIKIEPFFRSLKRLEIEELCGWSVLNHRAAAKAVVRLLRRCPNLVELRFTFSWRKYLQKINMDPADEVAAIADFSPCRSIEGDTDGADCCDALEDLHGKFCCFRTLDRLRRVVLEFDAEELTCFQVRLVKFLAVSAVDLQELVVDGGKGYDSSRIDRKVARWRQLRKMPPPPLWPPPLSEFPPLEAPPRTTSAGEIDDGHMLDMKEDASSRHYYKYSSEEEEEEDDDGISPRHYMHSGRKKKKGGCLGCCSVRPKANALATSGWGRAGATRHCRRRQHYSDWEEESADSSVGSPLADTHVPAPVSTPAEPWSAPLLYEFPPLRRAIPPASRKTAIECGHHSTTGRLSTPPAGSAPVDLITPPDLPCSASDTFAREWRVVRLSDLGIDVATRRCSRRLPPRLRSIPASFRHRFSTFSGRPSRTMWRR</sequence>
<feature type="region of interest" description="Disordered" evidence="1">
    <location>
        <begin position="548"/>
        <end position="580"/>
    </location>
</feature>
<dbReference type="InterPro" id="IPR053781">
    <property type="entry name" value="F-box_AtFBL13-like"/>
</dbReference>
<dbReference type="SUPFAM" id="SSF81383">
    <property type="entry name" value="F-box domain"/>
    <property type="match status" value="1"/>
</dbReference>
<gene>
    <name evidence="3" type="ORF">QYE76_019312</name>
</gene>
<dbReference type="Pfam" id="PF00646">
    <property type="entry name" value="F-box"/>
    <property type="match status" value="1"/>
</dbReference>
<evidence type="ECO:0000259" key="2">
    <source>
        <dbReference type="PROSITE" id="PS50181"/>
    </source>
</evidence>
<comment type="caution">
    <text evidence="3">The sequence shown here is derived from an EMBL/GenBank/DDBJ whole genome shotgun (WGS) entry which is preliminary data.</text>
</comment>
<feature type="region of interest" description="Disordered" evidence="1">
    <location>
        <begin position="108"/>
        <end position="140"/>
    </location>
</feature>
<dbReference type="EMBL" id="JAUUTY010000006">
    <property type="protein sequence ID" value="KAK1613795.1"/>
    <property type="molecule type" value="Genomic_DNA"/>
</dbReference>
<dbReference type="AlphaFoldDB" id="A0AAD8R4A6"/>
<proteinExistence type="predicted"/>
<protein>
    <recommendedName>
        <fullName evidence="2">F-box domain-containing protein</fullName>
    </recommendedName>
</protein>
<dbReference type="PANTHER" id="PTHR32141:SF58">
    <property type="entry name" value="F-BOX DOMAIN-CONTAINING PROTEIN"/>
    <property type="match status" value="1"/>
</dbReference>
<feature type="compositionally biased region" description="Acidic residues" evidence="1">
    <location>
        <begin position="555"/>
        <end position="564"/>
    </location>
</feature>
<dbReference type="InterPro" id="IPR055302">
    <property type="entry name" value="F-box_dom-containing"/>
</dbReference>
<keyword evidence="4" id="KW-1185">Reference proteome</keyword>
<organism evidence="3 4">
    <name type="scientific">Lolium multiflorum</name>
    <name type="common">Italian ryegrass</name>
    <name type="synonym">Lolium perenne subsp. multiflorum</name>
    <dbReference type="NCBI Taxonomy" id="4521"/>
    <lineage>
        <taxon>Eukaryota</taxon>
        <taxon>Viridiplantae</taxon>
        <taxon>Streptophyta</taxon>
        <taxon>Embryophyta</taxon>
        <taxon>Tracheophyta</taxon>
        <taxon>Spermatophyta</taxon>
        <taxon>Magnoliopsida</taxon>
        <taxon>Liliopsida</taxon>
        <taxon>Poales</taxon>
        <taxon>Poaceae</taxon>
        <taxon>BOP clade</taxon>
        <taxon>Pooideae</taxon>
        <taxon>Poodae</taxon>
        <taxon>Poeae</taxon>
        <taxon>Poeae Chloroplast Group 2 (Poeae type)</taxon>
        <taxon>Loliodinae</taxon>
        <taxon>Loliinae</taxon>
        <taxon>Lolium</taxon>
    </lineage>
</organism>
<evidence type="ECO:0000256" key="1">
    <source>
        <dbReference type="SAM" id="MobiDB-lite"/>
    </source>
</evidence>
<dbReference type="PROSITE" id="PS50181">
    <property type="entry name" value="FBOX"/>
    <property type="match status" value="1"/>
</dbReference>
<feature type="compositionally biased region" description="Basic residues" evidence="1">
    <location>
        <begin position="569"/>
        <end position="580"/>
    </location>
</feature>
<dbReference type="InterPro" id="IPR036047">
    <property type="entry name" value="F-box-like_dom_sf"/>
</dbReference>
<name>A0AAD8R4A6_LOLMU</name>
<dbReference type="InterPro" id="IPR055411">
    <property type="entry name" value="LRR_FXL15/At3g58940/PEG3-like"/>
</dbReference>
<dbReference type="CDD" id="cd22160">
    <property type="entry name" value="F-box_AtFBL13-like"/>
    <property type="match status" value="1"/>
</dbReference>
<evidence type="ECO:0000313" key="4">
    <source>
        <dbReference type="Proteomes" id="UP001231189"/>
    </source>
</evidence>
<feature type="region of interest" description="Disordered" evidence="1">
    <location>
        <begin position="620"/>
        <end position="642"/>
    </location>
</feature>
<dbReference type="Pfam" id="PF24758">
    <property type="entry name" value="LRR_At5g56370"/>
    <property type="match status" value="1"/>
</dbReference>
<reference evidence="3" key="1">
    <citation type="submission" date="2023-07" db="EMBL/GenBank/DDBJ databases">
        <title>A chromosome-level genome assembly of Lolium multiflorum.</title>
        <authorList>
            <person name="Chen Y."/>
            <person name="Copetti D."/>
            <person name="Kolliker R."/>
            <person name="Studer B."/>
        </authorList>
    </citation>
    <scope>NUCLEOTIDE SEQUENCE</scope>
    <source>
        <strain evidence="3">02402/16</strain>
        <tissue evidence="3">Leaf</tissue>
    </source>
</reference>
<evidence type="ECO:0000313" key="3">
    <source>
        <dbReference type="EMBL" id="KAK1613795.1"/>
    </source>
</evidence>
<feature type="domain" description="F-box" evidence="2">
    <location>
        <begin position="12"/>
        <end position="63"/>
    </location>
</feature>
<dbReference type="Proteomes" id="UP001231189">
    <property type="component" value="Unassembled WGS sequence"/>
</dbReference>